<evidence type="ECO:0000313" key="6">
    <source>
        <dbReference type="Proteomes" id="UP000437631"/>
    </source>
</evidence>
<comment type="caution">
    <text evidence="2">Lacks conserved residue(s) required for the propagation of feature annotation.</text>
</comment>
<gene>
    <name evidence="5" type="ORF">GA752_05210</name>
</gene>
<dbReference type="AlphaFoldDB" id="A0A7J5MY19"/>
<sequence length="190" mass="20454">MAIGETVITIVGNLTADPEIRTTSQGAQVASFTIANTPRNFNKQTGQYEDGSTLFMRCSAWNKFGQHCARSLAKGMRVIAQGRLQQRSYQAQDGSNRTVVELQVDELGPSLRYATAQVHRISRQDGPVYGNPASPQPTTVNTGAGGWSQQPQQTQQPAQPAPPADDPWSAPTDGQSSFGEFGKADGEPDF</sequence>
<reference evidence="5 6" key="1">
    <citation type="journal article" date="2019" name="Nat. Med.">
        <title>A library of human gut bacterial isolates paired with longitudinal multiomics data enables mechanistic microbiome research.</title>
        <authorList>
            <person name="Poyet M."/>
            <person name="Groussin M."/>
            <person name="Gibbons S.M."/>
            <person name="Avila-Pacheco J."/>
            <person name="Jiang X."/>
            <person name="Kearney S.M."/>
            <person name="Perrotta A.R."/>
            <person name="Berdy B."/>
            <person name="Zhao S."/>
            <person name="Lieberman T.D."/>
            <person name="Swanson P.K."/>
            <person name="Smith M."/>
            <person name="Roesemann S."/>
            <person name="Alexander J.E."/>
            <person name="Rich S.A."/>
            <person name="Livny J."/>
            <person name="Vlamakis H."/>
            <person name="Clish C."/>
            <person name="Bullock K."/>
            <person name="Deik A."/>
            <person name="Scott J."/>
            <person name="Pierce K.A."/>
            <person name="Xavier R.J."/>
            <person name="Alm E.J."/>
        </authorList>
    </citation>
    <scope>NUCLEOTIDE SEQUENCE [LARGE SCALE GENOMIC DNA]</scope>
    <source>
        <strain evidence="5 6">BIOML-A190</strain>
    </source>
</reference>
<evidence type="ECO:0000256" key="1">
    <source>
        <dbReference type="ARBA" id="ARBA00023125"/>
    </source>
</evidence>
<comment type="subunit">
    <text evidence="2">Homotetramer.</text>
</comment>
<dbReference type="NCBIfam" id="TIGR00621">
    <property type="entry name" value="ssb"/>
    <property type="match status" value="1"/>
</dbReference>
<evidence type="ECO:0000256" key="2">
    <source>
        <dbReference type="HAMAP-Rule" id="MF_00984"/>
    </source>
</evidence>
<dbReference type="PROSITE" id="PS50935">
    <property type="entry name" value="SSB"/>
    <property type="match status" value="1"/>
</dbReference>
<dbReference type="InterPro" id="IPR000424">
    <property type="entry name" value="Primosome_PriB/ssb"/>
</dbReference>
<dbReference type="InterPro" id="IPR012340">
    <property type="entry name" value="NA-bd_OB-fold"/>
</dbReference>
<evidence type="ECO:0000313" key="5">
    <source>
        <dbReference type="EMBL" id="KAB5746981.1"/>
    </source>
</evidence>
<dbReference type="NCBIfam" id="NF005851">
    <property type="entry name" value="PRK07772.1"/>
    <property type="match status" value="1"/>
</dbReference>
<proteinExistence type="inferred from homology"/>
<feature type="compositionally biased region" description="Low complexity" evidence="4">
    <location>
        <begin position="147"/>
        <end position="158"/>
    </location>
</feature>
<evidence type="ECO:0000256" key="4">
    <source>
        <dbReference type="SAM" id="MobiDB-lite"/>
    </source>
</evidence>
<dbReference type="InterPro" id="IPR011344">
    <property type="entry name" value="ssDNA-bd"/>
</dbReference>
<evidence type="ECO:0000256" key="3">
    <source>
        <dbReference type="RuleBase" id="RU000524"/>
    </source>
</evidence>
<name>A0A7J5MY19_BIFAD</name>
<comment type="caution">
    <text evidence="5">The sequence shown here is derived from an EMBL/GenBank/DDBJ whole genome shotgun (WGS) entry which is preliminary data.</text>
</comment>
<dbReference type="GO" id="GO:0006260">
    <property type="term" value="P:DNA replication"/>
    <property type="evidence" value="ECO:0007669"/>
    <property type="project" value="InterPro"/>
</dbReference>
<keyword evidence="1 2" id="KW-0238">DNA-binding</keyword>
<dbReference type="Pfam" id="PF00436">
    <property type="entry name" value="SSB"/>
    <property type="match status" value="1"/>
</dbReference>
<accession>A0A7J5MY19</accession>
<dbReference type="PANTHER" id="PTHR10302:SF27">
    <property type="entry name" value="SINGLE-STRANDED DNA-BINDING PROTEIN"/>
    <property type="match status" value="1"/>
</dbReference>
<dbReference type="HAMAP" id="MF_00984">
    <property type="entry name" value="SSB"/>
    <property type="match status" value="1"/>
</dbReference>
<dbReference type="PANTHER" id="PTHR10302">
    <property type="entry name" value="SINGLE-STRANDED DNA-BINDING PROTEIN"/>
    <property type="match status" value="1"/>
</dbReference>
<organism evidence="5 6">
    <name type="scientific">Bifidobacterium adolescentis</name>
    <dbReference type="NCBI Taxonomy" id="1680"/>
    <lineage>
        <taxon>Bacteria</taxon>
        <taxon>Bacillati</taxon>
        <taxon>Actinomycetota</taxon>
        <taxon>Actinomycetes</taxon>
        <taxon>Bifidobacteriales</taxon>
        <taxon>Bifidobacteriaceae</taxon>
        <taxon>Bifidobacterium</taxon>
    </lineage>
</organism>
<dbReference type="Proteomes" id="UP000437631">
    <property type="component" value="Unassembled WGS sequence"/>
</dbReference>
<protein>
    <recommendedName>
        <fullName evidence="2 3">Single-stranded DNA-binding protein</fullName>
        <shortName evidence="2">SSB</shortName>
    </recommendedName>
</protein>
<dbReference type="GO" id="GO:0003697">
    <property type="term" value="F:single-stranded DNA binding"/>
    <property type="evidence" value="ECO:0007669"/>
    <property type="project" value="UniProtKB-UniRule"/>
</dbReference>
<dbReference type="Gene3D" id="2.40.50.140">
    <property type="entry name" value="Nucleic acid-binding proteins"/>
    <property type="match status" value="1"/>
</dbReference>
<feature type="region of interest" description="Disordered" evidence="4">
    <location>
        <begin position="123"/>
        <end position="190"/>
    </location>
</feature>
<dbReference type="CDD" id="cd04496">
    <property type="entry name" value="SSB_OBF"/>
    <property type="match status" value="1"/>
</dbReference>
<dbReference type="GO" id="GO:0009295">
    <property type="term" value="C:nucleoid"/>
    <property type="evidence" value="ECO:0007669"/>
    <property type="project" value="TreeGrafter"/>
</dbReference>
<dbReference type="EMBL" id="WDLT01000004">
    <property type="protein sequence ID" value="KAB5746981.1"/>
    <property type="molecule type" value="Genomic_DNA"/>
</dbReference>
<dbReference type="SUPFAM" id="SSF50249">
    <property type="entry name" value="Nucleic acid-binding proteins"/>
    <property type="match status" value="1"/>
</dbReference>